<dbReference type="Proteomes" id="UP000008044">
    <property type="component" value="Chromosome"/>
</dbReference>
<dbReference type="HOGENOM" id="CLU_3383138_0_0_6"/>
<dbReference type="STRING" id="1905730.W5S_1436"/>
<organism evidence="1 2">
    <name type="scientific">Pectobacterium parmentieri</name>
    <dbReference type="NCBI Taxonomy" id="1905730"/>
    <lineage>
        <taxon>Bacteria</taxon>
        <taxon>Pseudomonadati</taxon>
        <taxon>Pseudomonadota</taxon>
        <taxon>Gammaproteobacteria</taxon>
        <taxon>Enterobacterales</taxon>
        <taxon>Pectobacteriaceae</taxon>
        <taxon>Pectobacterium</taxon>
    </lineage>
</organism>
<proteinExistence type="predicted"/>
<dbReference type="EMBL" id="CP003415">
    <property type="protein sequence ID" value="AFI89535.1"/>
    <property type="molecule type" value="Genomic_DNA"/>
</dbReference>
<name>A0A0H3I1F5_PECPM</name>
<gene>
    <name evidence="1" type="ordered locus">W5S_1436</name>
</gene>
<protein>
    <submittedName>
        <fullName evidence="1">Hypoticical protein</fullName>
    </submittedName>
</protein>
<accession>A0A0H3I1F5</accession>
<evidence type="ECO:0000313" key="2">
    <source>
        <dbReference type="Proteomes" id="UP000008044"/>
    </source>
</evidence>
<dbReference type="KEGG" id="pec:W5S_1436"/>
<evidence type="ECO:0000313" key="1">
    <source>
        <dbReference type="EMBL" id="AFI89535.1"/>
    </source>
</evidence>
<reference evidence="1 2" key="1">
    <citation type="journal article" date="2012" name="J. Bacteriol.">
        <title>Genome sequence of Pectobacterium sp. strain SCC3193.</title>
        <authorList>
            <person name="Koskinen J.P."/>
            <person name="Laine P."/>
            <person name="Niemi O."/>
            <person name="Nykyri J."/>
            <person name="Harjunpaa H."/>
            <person name="Auvinen P."/>
            <person name="Paulin L."/>
            <person name="Pirhonen M."/>
            <person name="Palva T."/>
            <person name="Holm L."/>
        </authorList>
    </citation>
    <scope>NUCLEOTIDE SEQUENCE [LARGE SCALE GENOMIC DNA]</scope>
    <source>
        <strain evidence="1 2">SCC3193</strain>
    </source>
</reference>
<dbReference type="AlphaFoldDB" id="A0A0H3I1F5"/>
<sequence length="33" mass="3576">MNVKSALLTAAMAAVSANSFADEPQLERHVQQF</sequence>